<name>A0AAU9K112_9CILI</name>
<gene>
    <name evidence="1" type="ORF">BSTOLATCC_MIC53649</name>
</gene>
<evidence type="ECO:0000313" key="2">
    <source>
        <dbReference type="Proteomes" id="UP001162131"/>
    </source>
</evidence>
<keyword evidence="2" id="KW-1185">Reference proteome</keyword>
<evidence type="ECO:0000313" key="1">
    <source>
        <dbReference type="EMBL" id="CAG9331582.1"/>
    </source>
</evidence>
<protein>
    <submittedName>
        <fullName evidence="1">Uncharacterized protein</fullName>
    </submittedName>
</protein>
<dbReference type="AlphaFoldDB" id="A0AAU9K112"/>
<accession>A0AAU9K112</accession>
<sequence length="108" mass="12408">MFSGRCFKEGCTNKLHGKCECQGTVLFCKDHLSEHAEKPASKGHRCLRPCFKQLEEIKQPVIEKLAKLKKDIKKNYPSEILLSMASRIKKYKIFCWLALDITDSNCSN</sequence>
<dbReference type="Proteomes" id="UP001162131">
    <property type="component" value="Unassembled WGS sequence"/>
</dbReference>
<organism evidence="1 2">
    <name type="scientific">Blepharisma stoltei</name>
    <dbReference type="NCBI Taxonomy" id="1481888"/>
    <lineage>
        <taxon>Eukaryota</taxon>
        <taxon>Sar</taxon>
        <taxon>Alveolata</taxon>
        <taxon>Ciliophora</taxon>
        <taxon>Postciliodesmatophora</taxon>
        <taxon>Heterotrichea</taxon>
        <taxon>Heterotrichida</taxon>
        <taxon>Blepharismidae</taxon>
        <taxon>Blepharisma</taxon>
    </lineage>
</organism>
<comment type="caution">
    <text evidence="1">The sequence shown here is derived from an EMBL/GenBank/DDBJ whole genome shotgun (WGS) entry which is preliminary data.</text>
</comment>
<reference evidence="1" key="1">
    <citation type="submission" date="2021-09" db="EMBL/GenBank/DDBJ databases">
        <authorList>
            <consortium name="AG Swart"/>
            <person name="Singh M."/>
            <person name="Singh A."/>
            <person name="Seah K."/>
            <person name="Emmerich C."/>
        </authorList>
    </citation>
    <scope>NUCLEOTIDE SEQUENCE</scope>
    <source>
        <strain evidence="1">ATCC30299</strain>
    </source>
</reference>
<proteinExistence type="predicted"/>
<dbReference type="EMBL" id="CAJZBQ010000053">
    <property type="protein sequence ID" value="CAG9331582.1"/>
    <property type="molecule type" value="Genomic_DNA"/>
</dbReference>